<accession>A0A4V6NPP4</accession>
<gene>
    <name evidence="2" type="ORF">EV202_1342</name>
</gene>
<comment type="caution">
    <text evidence="2">The sequence shown here is derived from an EMBL/GenBank/DDBJ whole genome shotgun (WGS) entry which is preliminary data.</text>
</comment>
<proteinExistence type="predicted"/>
<dbReference type="Proteomes" id="UP000295600">
    <property type="component" value="Unassembled WGS sequence"/>
</dbReference>
<feature type="region of interest" description="Disordered" evidence="1">
    <location>
        <begin position="82"/>
        <end position="102"/>
    </location>
</feature>
<evidence type="ECO:0000313" key="2">
    <source>
        <dbReference type="EMBL" id="TCO87142.1"/>
    </source>
</evidence>
<dbReference type="EMBL" id="SLXB01000034">
    <property type="protein sequence ID" value="TCO87142.1"/>
    <property type="molecule type" value="Genomic_DNA"/>
</dbReference>
<dbReference type="AlphaFoldDB" id="A0A4V6NPP4"/>
<protein>
    <submittedName>
        <fullName evidence="2">Uncharacterized protein</fullName>
    </submittedName>
</protein>
<evidence type="ECO:0000256" key="1">
    <source>
        <dbReference type="SAM" id="MobiDB-lite"/>
    </source>
</evidence>
<name>A0A4V6NPP4_9BACE</name>
<sequence length="102" mass="11456">MKKIQVYGKEYPMRMTMGAMRRFKQETGMEVSEMTTEVSLLVVFLFCCVASACNADNVAFDLDLDKFADGLEPEKLADFVETMQRDAGNSKKKKTAPQASKN</sequence>
<evidence type="ECO:0000313" key="3">
    <source>
        <dbReference type="Proteomes" id="UP000295600"/>
    </source>
</evidence>
<organism evidence="2 3">
    <name type="scientific">Prevotella heparinolytica</name>
    <dbReference type="NCBI Taxonomy" id="28113"/>
    <lineage>
        <taxon>Bacteria</taxon>
        <taxon>Pseudomonadati</taxon>
        <taxon>Bacteroidota</taxon>
        <taxon>Bacteroidia</taxon>
        <taxon>Bacteroidales</taxon>
        <taxon>Bacteroidaceae</taxon>
        <taxon>Bacteroides</taxon>
    </lineage>
</organism>
<dbReference type="RefSeq" id="WP_234878303.1">
    <property type="nucleotide sequence ID" value="NZ_SLXB01000034.1"/>
</dbReference>
<reference evidence="2 3" key="1">
    <citation type="submission" date="2019-03" db="EMBL/GenBank/DDBJ databases">
        <title>Genomic Encyclopedia of Type Strains, Phase IV (KMG-IV): sequencing the most valuable type-strain genomes for metagenomic binning, comparative biology and taxonomic classification.</title>
        <authorList>
            <person name="Goeker M."/>
        </authorList>
    </citation>
    <scope>NUCLEOTIDE SEQUENCE [LARGE SCALE GENOMIC DNA]</scope>
    <source>
        <strain evidence="2 3">DSM 23917</strain>
    </source>
</reference>